<dbReference type="PANTHER" id="PTHR11461">
    <property type="entry name" value="SERINE PROTEASE INHIBITOR, SERPIN"/>
    <property type="match status" value="1"/>
</dbReference>
<dbReference type="SMART" id="SM00093">
    <property type="entry name" value="SERPIN"/>
    <property type="match status" value="1"/>
</dbReference>
<evidence type="ECO:0000313" key="3">
    <source>
        <dbReference type="EMBL" id="EFB15246.1"/>
    </source>
</evidence>
<dbReference type="GO" id="GO:0004867">
    <property type="term" value="F:serine-type endopeptidase inhibitor activity"/>
    <property type="evidence" value="ECO:0007669"/>
    <property type="project" value="InterPro"/>
</dbReference>
<dbReference type="MEROPS" id="I04.971"/>
<reference evidence="3" key="1">
    <citation type="journal article" date="2010" name="Nature">
        <title>The sequence and de novo assembly of the giant panda genome.</title>
        <authorList>
            <person name="Li R."/>
            <person name="Fan W."/>
            <person name="Tian G."/>
            <person name="Zhu H."/>
            <person name="He L."/>
            <person name="Cai J."/>
            <person name="Huang Q."/>
            <person name="Cai Q."/>
            <person name="Li B."/>
            <person name="Bai Y."/>
            <person name="Zhang Z."/>
            <person name="Zhang Y."/>
            <person name="Wang W."/>
            <person name="Li J."/>
            <person name="Wei F."/>
            <person name="Li H."/>
            <person name="Jian M."/>
            <person name="Li J."/>
            <person name="Zhang Z."/>
            <person name="Nielsen R."/>
            <person name="Li D."/>
            <person name="Gu W."/>
            <person name="Yang Z."/>
            <person name="Xuan Z."/>
            <person name="Ryder O.A."/>
            <person name="Leung F.C."/>
            <person name="Zhou Y."/>
            <person name="Cao J."/>
            <person name="Sun X."/>
            <person name="Fu Y."/>
            <person name="Fang X."/>
            <person name="Guo X."/>
            <person name="Wang B."/>
            <person name="Hou R."/>
            <person name="Shen F."/>
            <person name="Mu B."/>
            <person name="Ni P."/>
            <person name="Lin R."/>
            <person name="Qian W."/>
            <person name="Wang G."/>
            <person name="Yu C."/>
            <person name="Nie W."/>
            <person name="Wang J."/>
            <person name="Wu Z."/>
            <person name="Liang H."/>
            <person name="Min J."/>
            <person name="Wu Q."/>
            <person name="Cheng S."/>
            <person name="Ruan J."/>
            <person name="Wang M."/>
            <person name="Shi Z."/>
            <person name="Wen M."/>
            <person name="Liu B."/>
            <person name="Ren X."/>
            <person name="Zheng H."/>
            <person name="Dong D."/>
            <person name="Cook K."/>
            <person name="Shan G."/>
            <person name="Zhang H."/>
            <person name="Kosiol C."/>
            <person name="Xie X."/>
            <person name="Lu Z."/>
            <person name="Zheng H."/>
            <person name="Li Y."/>
            <person name="Steiner C.C."/>
            <person name="Lam T.T."/>
            <person name="Lin S."/>
            <person name="Zhang Q."/>
            <person name="Li G."/>
            <person name="Tian J."/>
            <person name="Gong T."/>
            <person name="Liu H."/>
            <person name="Zhang D."/>
            <person name="Fang L."/>
            <person name="Ye C."/>
            <person name="Zhang J."/>
            <person name="Hu W."/>
            <person name="Xu A."/>
            <person name="Ren Y."/>
            <person name="Zhang G."/>
            <person name="Bruford M.W."/>
            <person name="Li Q."/>
            <person name="Ma L."/>
            <person name="Guo Y."/>
            <person name="An N."/>
            <person name="Hu Y."/>
            <person name="Zheng Y."/>
            <person name="Shi Y."/>
            <person name="Li Z."/>
            <person name="Liu Q."/>
            <person name="Chen Y."/>
            <person name="Zhao J."/>
            <person name="Qu N."/>
            <person name="Zhao S."/>
            <person name="Tian F."/>
            <person name="Wang X."/>
            <person name="Wang H."/>
            <person name="Xu L."/>
            <person name="Liu X."/>
            <person name="Vinar T."/>
            <person name="Wang Y."/>
            <person name="Lam T.W."/>
            <person name="Yiu S.M."/>
            <person name="Liu S."/>
            <person name="Zhang H."/>
            <person name="Li D."/>
            <person name="Huang Y."/>
            <person name="Wang X."/>
            <person name="Yang G."/>
            <person name="Jiang Z."/>
            <person name="Wang J."/>
            <person name="Qin N."/>
            <person name="Li L."/>
            <person name="Li J."/>
            <person name="Bolund L."/>
            <person name="Kristiansen K."/>
            <person name="Wong G.K."/>
            <person name="Olson M."/>
            <person name="Zhang X."/>
            <person name="Li S."/>
            <person name="Yang H."/>
            <person name="Wang J."/>
            <person name="Wang J."/>
        </authorList>
    </citation>
    <scope>NUCLEOTIDE SEQUENCE [LARGE SCALE GENOMIC DNA]</scope>
</reference>
<comment type="similarity">
    <text evidence="1">Belongs to the serpin family.</text>
</comment>
<dbReference type="InterPro" id="IPR036186">
    <property type="entry name" value="Serpin_sf"/>
</dbReference>
<dbReference type="GO" id="GO:0005615">
    <property type="term" value="C:extracellular space"/>
    <property type="evidence" value="ECO:0007669"/>
    <property type="project" value="InterPro"/>
</dbReference>
<dbReference type="InterPro" id="IPR023795">
    <property type="entry name" value="Serpin_CS"/>
</dbReference>
<organism evidence="3">
    <name type="scientific">Ailuropoda melanoleuca</name>
    <name type="common">Giant panda</name>
    <dbReference type="NCBI Taxonomy" id="9646"/>
    <lineage>
        <taxon>Eukaryota</taxon>
        <taxon>Metazoa</taxon>
        <taxon>Chordata</taxon>
        <taxon>Craniata</taxon>
        <taxon>Vertebrata</taxon>
        <taxon>Euteleostomi</taxon>
        <taxon>Mammalia</taxon>
        <taxon>Eutheria</taxon>
        <taxon>Laurasiatheria</taxon>
        <taxon>Carnivora</taxon>
        <taxon>Caniformia</taxon>
        <taxon>Ursidae</taxon>
        <taxon>Ailuropoda</taxon>
    </lineage>
</organism>
<sequence length="365" mass="41381">NSHFAFSLYRRVVAANPGKNIIFSPLSFSIPLTLLALQARPAVRMQVLEGLGFPLTQVPENGVHAHYSQQLLASVRPLAASGADVGSLLFVDQKRYLAQRFVNIAQNLYHTEVFPIPFGNNRVAREQMDHFISKMTHGKIGTLAQELNPDTVLILANYIFFKGKWKILFDPKLTEIRPFSVSEGVKIMVPMMQRPGWFQLQRFYHLHSYVLRLPCSSHTTAVFILPDTGKARDTDEALMRENFDTWSQPFPLRRRLYFPKFSLSGKRQLEQLLPSMGMSDISSYCVGITGISLQTIPLRISRAVHTAELSMDETGAEAEDTSGLQSLPRSHLPPFHFNRPFLLLMFEEGGRKLFFMGKVMNPRAK</sequence>
<proteinExistence type="inferred from homology"/>
<accession>D2HEM2</accession>
<dbReference type="Gene3D" id="2.10.310.10">
    <property type="entry name" value="Serpins superfamily"/>
    <property type="match status" value="1"/>
</dbReference>
<dbReference type="InterPro" id="IPR042178">
    <property type="entry name" value="Serpin_sf_1"/>
</dbReference>
<dbReference type="PROSITE" id="PS00284">
    <property type="entry name" value="SERPIN"/>
    <property type="match status" value="1"/>
</dbReference>
<feature type="non-terminal residue" evidence="3">
    <location>
        <position position="365"/>
    </location>
</feature>
<dbReference type="Gene3D" id="2.30.39.10">
    <property type="entry name" value="Alpha-1-antitrypsin, domain 1"/>
    <property type="match status" value="1"/>
</dbReference>
<dbReference type="InParanoid" id="D2HEM2"/>
<gene>
    <name evidence="3" type="ORF">PANDA_009255</name>
</gene>
<dbReference type="InterPro" id="IPR023796">
    <property type="entry name" value="Serpin_dom"/>
</dbReference>
<dbReference type="SUPFAM" id="SSF56574">
    <property type="entry name" value="Serpins"/>
    <property type="match status" value="1"/>
</dbReference>
<dbReference type="AlphaFoldDB" id="D2HEM2"/>
<evidence type="ECO:0000259" key="2">
    <source>
        <dbReference type="SMART" id="SM00093"/>
    </source>
</evidence>
<feature type="domain" description="Serpin" evidence="2">
    <location>
        <begin position="6"/>
        <end position="362"/>
    </location>
</feature>
<dbReference type="Pfam" id="PF00079">
    <property type="entry name" value="Serpin"/>
    <property type="match status" value="1"/>
</dbReference>
<dbReference type="InterPro" id="IPR042185">
    <property type="entry name" value="Serpin_sf_2"/>
</dbReference>
<evidence type="ECO:0000256" key="1">
    <source>
        <dbReference type="RuleBase" id="RU000411"/>
    </source>
</evidence>
<name>D2HEM2_AILME</name>
<feature type="non-terminal residue" evidence="3">
    <location>
        <position position="1"/>
    </location>
</feature>
<dbReference type="EMBL" id="GL192761">
    <property type="protein sequence ID" value="EFB15246.1"/>
    <property type="molecule type" value="Genomic_DNA"/>
</dbReference>
<dbReference type="PANTHER" id="PTHR11461:SF160">
    <property type="entry name" value="SERINE (OR CYSTEINE) PEPTIDASE INHIBITOR, CLADE A (ALPHA-1 ANTIPROTEINASE, ANTITRYPSIN), MEMBER 16"/>
    <property type="match status" value="1"/>
</dbReference>
<protein>
    <recommendedName>
        <fullName evidence="2">Serpin domain-containing protein</fullName>
    </recommendedName>
</protein>
<dbReference type="FunFam" id="3.30.497.10:FF:000001">
    <property type="entry name" value="Serine protease inhibitor"/>
    <property type="match status" value="1"/>
</dbReference>
<dbReference type="InterPro" id="IPR000215">
    <property type="entry name" value="Serpin_fam"/>
</dbReference>
<dbReference type="Gene3D" id="3.30.497.10">
    <property type="entry name" value="Antithrombin, subunit I, domain 2"/>
    <property type="match status" value="1"/>
</dbReference>